<evidence type="ECO:0000259" key="8">
    <source>
        <dbReference type="PROSITE" id="PS50110"/>
    </source>
</evidence>
<dbReference type="GO" id="GO:0005829">
    <property type="term" value="C:cytosol"/>
    <property type="evidence" value="ECO:0007669"/>
    <property type="project" value="TreeGrafter"/>
</dbReference>
<dbReference type="PANTHER" id="PTHR48111">
    <property type="entry name" value="REGULATOR OF RPOS"/>
    <property type="match status" value="1"/>
</dbReference>
<dbReference type="InterPro" id="IPR036388">
    <property type="entry name" value="WH-like_DNA-bd_sf"/>
</dbReference>
<dbReference type="SUPFAM" id="SSF52172">
    <property type="entry name" value="CheY-like"/>
    <property type="match status" value="1"/>
</dbReference>
<keyword evidence="4 7" id="KW-0238">DNA-binding</keyword>
<dbReference type="Gene3D" id="3.40.50.2300">
    <property type="match status" value="1"/>
</dbReference>
<dbReference type="CDD" id="cd00383">
    <property type="entry name" value="trans_reg_C"/>
    <property type="match status" value="1"/>
</dbReference>
<keyword evidence="3" id="KW-0805">Transcription regulation</keyword>
<dbReference type="SUPFAM" id="SSF46894">
    <property type="entry name" value="C-terminal effector domain of the bipartite response regulators"/>
    <property type="match status" value="1"/>
</dbReference>
<keyword evidence="5" id="KW-0804">Transcription</keyword>
<evidence type="ECO:0000313" key="11">
    <source>
        <dbReference type="Proteomes" id="UP000051256"/>
    </source>
</evidence>
<dbReference type="GO" id="GO:0032993">
    <property type="term" value="C:protein-DNA complex"/>
    <property type="evidence" value="ECO:0007669"/>
    <property type="project" value="TreeGrafter"/>
</dbReference>
<dbReference type="Pfam" id="PF00486">
    <property type="entry name" value="Trans_reg_C"/>
    <property type="match status" value="1"/>
</dbReference>
<dbReference type="PATRIC" id="fig|1423802.4.peg.1139"/>
<organism evidence="10 11">
    <name type="scientific">Lentilactobacillus senioris DSM 24302 = JCM 17472</name>
    <dbReference type="NCBI Taxonomy" id="1423802"/>
    <lineage>
        <taxon>Bacteria</taxon>
        <taxon>Bacillati</taxon>
        <taxon>Bacillota</taxon>
        <taxon>Bacilli</taxon>
        <taxon>Lactobacillales</taxon>
        <taxon>Lactobacillaceae</taxon>
        <taxon>Lentilactobacillus</taxon>
    </lineage>
</organism>
<reference evidence="10 11" key="1">
    <citation type="journal article" date="2015" name="Genome Announc.">
        <title>Expanding the biotechnology potential of lactobacilli through comparative genomics of 213 strains and associated genera.</title>
        <authorList>
            <person name="Sun Z."/>
            <person name="Harris H.M."/>
            <person name="McCann A."/>
            <person name="Guo C."/>
            <person name="Argimon S."/>
            <person name="Zhang W."/>
            <person name="Yang X."/>
            <person name="Jeffery I.B."/>
            <person name="Cooney J.C."/>
            <person name="Kagawa T.F."/>
            <person name="Liu W."/>
            <person name="Song Y."/>
            <person name="Salvetti E."/>
            <person name="Wrobel A."/>
            <person name="Rasinkangas P."/>
            <person name="Parkhill J."/>
            <person name="Rea M.C."/>
            <person name="O'Sullivan O."/>
            <person name="Ritari J."/>
            <person name="Douillard F.P."/>
            <person name="Paul Ross R."/>
            <person name="Yang R."/>
            <person name="Briner A.E."/>
            <person name="Felis G.E."/>
            <person name="de Vos W.M."/>
            <person name="Barrangou R."/>
            <person name="Klaenhammer T.R."/>
            <person name="Caufield P.W."/>
            <person name="Cui Y."/>
            <person name="Zhang H."/>
            <person name="O'Toole P.W."/>
        </authorList>
    </citation>
    <scope>NUCLEOTIDE SEQUENCE [LARGE SCALE GENOMIC DNA]</scope>
    <source>
        <strain evidence="10 11">DSM 24302</strain>
    </source>
</reference>
<dbReference type="Pfam" id="PF00072">
    <property type="entry name" value="Response_reg"/>
    <property type="match status" value="1"/>
</dbReference>
<accession>A0A0R2CSJ8</accession>
<evidence type="ECO:0000256" key="5">
    <source>
        <dbReference type="ARBA" id="ARBA00023163"/>
    </source>
</evidence>
<gene>
    <name evidence="10" type="ORF">FC56_GL001124</name>
</gene>
<feature type="modified residue" description="4-aspartylphosphate" evidence="6">
    <location>
        <position position="53"/>
    </location>
</feature>
<dbReference type="STRING" id="1423802.FC56_GL001124"/>
<evidence type="ECO:0000256" key="6">
    <source>
        <dbReference type="PROSITE-ProRule" id="PRU00169"/>
    </source>
</evidence>
<feature type="domain" description="Response regulatory" evidence="8">
    <location>
        <begin position="5"/>
        <end position="118"/>
    </location>
</feature>
<evidence type="ECO:0000256" key="1">
    <source>
        <dbReference type="ARBA" id="ARBA00022553"/>
    </source>
</evidence>
<dbReference type="GO" id="GO:0006355">
    <property type="term" value="P:regulation of DNA-templated transcription"/>
    <property type="evidence" value="ECO:0007669"/>
    <property type="project" value="InterPro"/>
</dbReference>
<dbReference type="RefSeq" id="WP_056977260.1">
    <property type="nucleotide sequence ID" value="NZ_AYZR01000004.1"/>
</dbReference>
<dbReference type="SMART" id="SM00862">
    <property type="entry name" value="Trans_reg_C"/>
    <property type="match status" value="1"/>
</dbReference>
<dbReference type="InterPro" id="IPR001789">
    <property type="entry name" value="Sig_transdc_resp-reg_receiver"/>
</dbReference>
<evidence type="ECO:0000256" key="3">
    <source>
        <dbReference type="ARBA" id="ARBA00023015"/>
    </source>
</evidence>
<dbReference type="Gene3D" id="1.10.10.10">
    <property type="entry name" value="Winged helix-like DNA-binding domain superfamily/Winged helix DNA-binding domain"/>
    <property type="match status" value="1"/>
</dbReference>
<keyword evidence="1 6" id="KW-0597">Phosphoprotein</keyword>
<dbReference type="PROSITE" id="PS50110">
    <property type="entry name" value="RESPONSE_REGULATORY"/>
    <property type="match status" value="1"/>
</dbReference>
<dbReference type="InterPro" id="IPR001867">
    <property type="entry name" value="OmpR/PhoB-type_DNA-bd"/>
</dbReference>
<evidence type="ECO:0000259" key="9">
    <source>
        <dbReference type="PROSITE" id="PS51755"/>
    </source>
</evidence>
<proteinExistence type="predicted"/>
<dbReference type="InterPro" id="IPR039420">
    <property type="entry name" value="WalR-like"/>
</dbReference>
<keyword evidence="2" id="KW-0902">Two-component regulatory system</keyword>
<dbReference type="EMBL" id="AYZR01000004">
    <property type="protein sequence ID" value="KRM94176.1"/>
    <property type="molecule type" value="Genomic_DNA"/>
</dbReference>
<sequence>MDKPTILIVEDNKELASGLADFLADTVTVKNAYDGYTGEEMALEPDIDLIILDIMLPGQDGLELLKNIRQFGNDTPVLILTAKDTIVDKLKGFQAGSDDYLTKPFHREELLMRVKSLLKRAGKLNKETTVSGGPITLDLAKHTTTVAGQLVDLKGKEFDLLQYLLENPEMIITKEQIFDRLWGFDSETSLSVVEVYMSNLRKKLKPFAADSMIKTIRNVGYIVEVNDEGRESD</sequence>
<evidence type="ECO:0000313" key="10">
    <source>
        <dbReference type="EMBL" id="KRM94176.1"/>
    </source>
</evidence>
<keyword evidence="11" id="KW-1185">Reference proteome</keyword>
<dbReference type="PANTHER" id="PTHR48111:SF22">
    <property type="entry name" value="REGULATOR OF RPOS"/>
    <property type="match status" value="1"/>
</dbReference>
<dbReference type="GO" id="GO:0000156">
    <property type="term" value="F:phosphorelay response regulator activity"/>
    <property type="evidence" value="ECO:0007669"/>
    <property type="project" value="TreeGrafter"/>
</dbReference>
<feature type="DNA-binding region" description="OmpR/PhoB-type" evidence="7">
    <location>
        <begin position="125"/>
        <end position="225"/>
    </location>
</feature>
<dbReference type="Proteomes" id="UP000051256">
    <property type="component" value="Unassembled WGS sequence"/>
</dbReference>
<dbReference type="PROSITE" id="PS51755">
    <property type="entry name" value="OMPR_PHOB"/>
    <property type="match status" value="1"/>
</dbReference>
<dbReference type="InterPro" id="IPR011006">
    <property type="entry name" value="CheY-like_superfamily"/>
</dbReference>
<evidence type="ECO:0000256" key="7">
    <source>
        <dbReference type="PROSITE-ProRule" id="PRU01091"/>
    </source>
</evidence>
<dbReference type="AlphaFoldDB" id="A0A0R2CSJ8"/>
<dbReference type="GO" id="GO:0000976">
    <property type="term" value="F:transcription cis-regulatory region binding"/>
    <property type="evidence" value="ECO:0007669"/>
    <property type="project" value="TreeGrafter"/>
</dbReference>
<dbReference type="InterPro" id="IPR016032">
    <property type="entry name" value="Sig_transdc_resp-reg_C-effctor"/>
</dbReference>
<comment type="caution">
    <text evidence="10">The sequence shown here is derived from an EMBL/GenBank/DDBJ whole genome shotgun (WGS) entry which is preliminary data.</text>
</comment>
<evidence type="ECO:0000256" key="4">
    <source>
        <dbReference type="ARBA" id="ARBA00023125"/>
    </source>
</evidence>
<name>A0A0R2CSJ8_9LACO</name>
<evidence type="ECO:0000256" key="2">
    <source>
        <dbReference type="ARBA" id="ARBA00023012"/>
    </source>
</evidence>
<protein>
    <submittedName>
        <fullName evidence="10">OmpR family DNA-binding response regulator</fullName>
    </submittedName>
</protein>
<feature type="domain" description="OmpR/PhoB-type" evidence="9">
    <location>
        <begin position="125"/>
        <end position="225"/>
    </location>
</feature>
<dbReference type="SMART" id="SM00448">
    <property type="entry name" value="REC"/>
    <property type="match status" value="1"/>
</dbReference>